<name>A0A450VB36_9GAMM</name>
<dbReference type="SUPFAM" id="SSF53098">
    <property type="entry name" value="Ribonuclease H-like"/>
    <property type="match status" value="1"/>
</dbReference>
<evidence type="ECO:0008006" key="4">
    <source>
        <dbReference type="Google" id="ProtNLM"/>
    </source>
</evidence>
<dbReference type="EMBL" id="CAADFJ010000253">
    <property type="protein sequence ID" value="VFK05264.1"/>
    <property type="molecule type" value="Genomic_DNA"/>
</dbReference>
<dbReference type="InterPro" id="IPR012337">
    <property type="entry name" value="RNaseH-like_sf"/>
</dbReference>
<dbReference type="GO" id="GO:0003676">
    <property type="term" value="F:nucleic acid binding"/>
    <property type="evidence" value="ECO:0007669"/>
    <property type="project" value="InterPro"/>
</dbReference>
<protein>
    <recommendedName>
        <fullName evidence="4">Integrase core domain-containing protein</fullName>
    </recommendedName>
</protein>
<evidence type="ECO:0000313" key="3">
    <source>
        <dbReference type="EMBL" id="VFK05264.1"/>
    </source>
</evidence>
<evidence type="ECO:0000313" key="2">
    <source>
        <dbReference type="EMBL" id="VFK02088.1"/>
    </source>
</evidence>
<reference evidence="1" key="1">
    <citation type="submission" date="2019-02" db="EMBL/GenBank/DDBJ databases">
        <authorList>
            <person name="Gruber-Vodicka R. H."/>
            <person name="Seah K. B. B."/>
        </authorList>
    </citation>
    <scope>NUCLEOTIDE SEQUENCE</scope>
    <source>
        <strain evidence="3">BECK_SA2B12</strain>
        <strain evidence="2">BECK_SA2B15</strain>
        <strain evidence="1">BECK_SA2B20</strain>
    </source>
</reference>
<gene>
    <name evidence="2" type="ORF">BECKH772A_GA0070896_102532</name>
    <name evidence="1" type="ORF">BECKH772B_GA0070898_102545</name>
    <name evidence="3" type="ORF">BECKH772C_GA0070978_102532</name>
</gene>
<dbReference type="Gene3D" id="3.30.420.10">
    <property type="entry name" value="Ribonuclease H-like superfamily/Ribonuclease H"/>
    <property type="match status" value="1"/>
</dbReference>
<dbReference type="InterPro" id="IPR036397">
    <property type="entry name" value="RNaseH_sf"/>
</dbReference>
<evidence type="ECO:0000313" key="1">
    <source>
        <dbReference type="EMBL" id="VFK01985.1"/>
    </source>
</evidence>
<accession>A0A450VB36</accession>
<proteinExistence type="predicted"/>
<dbReference type="EMBL" id="CAADFI010000254">
    <property type="protein sequence ID" value="VFK01985.1"/>
    <property type="molecule type" value="Genomic_DNA"/>
</dbReference>
<dbReference type="AlphaFoldDB" id="A0A450VB36"/>
<sequence>MQFDRWRLSNTLDTHLCVDALEQALVLYGKPDLFNTDQGSQFTRQAFTKGFSPNVNRAWQS</sequence>
<organism evidence="1">
    <name type="scientific">Candidatus Kentrum eta</name>
    <dbReference type="NCBI Taxonomy" id="2126337"/>
    <lineage>
        <taxon>Bacteria</taxon>
        <taxon>Pseudomonadati</taxon>
        <taxon>Pseudomonadota</taxon>
        <taxon>Gammaproteobacteria</taxon>
        <taxon>Candidatus Kentrum</taxon>
    </lineage>
</organism>
<dbReference type="EMBL" id="CAADFG010000253">
    <property type="protein sequence ID" value="VFK02088.1"/>
    <property type="molecule type" value="Genomic_DNA"/>
</dbReference>